<dbReference type="InterPro" id="IPR003742">
    <property type="entry name" value="RlmH-like"/>
</dbReference>
<dbReference type="HAMAP" id="MF_00658">
    <property type="entry name" value="23SrRNA_methyltr_H"/>
    <property type="match status" value="1"/>
</dbReference>
<dbReference type="PANTHER" id="PTHR33603:SF1">
    <property type="entry name" value="RIBOSOMAL RNA LARGE SUBUNIT METHYLTRANSFERASE H"/>
    <property type="match status" value="1"/>
</dbReference>
<feature type="binding site" evidence="5">
    <location>
        <position position="108"/>
    </location>
    <ligand>
        <name>S-adenosyl-L-methionine</name>
        <dbReference type="ChEBI" id="CHEBI:59789"/>
    </ligand>
</feature>
<proteinExistence type="inferred from homology"/>
<accession>A0A024LPT5</accession>
<comment type="subcellular location">
    <subcellularLocation>
        <location evidence="5">Cytoplasm</location>
    </subcellularLocation>
</comment>
<keyword evidence="5" id="KW-0698">rRNA processing</keyword>
<dbReference type="PANTHER" id="PTHR33603">
    <property type="entry name" value="METHYLTRANSFERASE"/>
    <property type="match status" value="1"/>
</dbReference>
<keyword evidence="1 5" id="KW-0489">Methyltransferase</keyword>
<evidence type="ECO:0000313" key="6">
    <source>
        <dbReference type="EMBL" id="CDP79746.1"/>
    </source>
</evidence>
<sequence length="160" mass="18427">MQISIFAVGRMKKGAEQTLTHRYLDRFSKSAGVVGFHFKKMQEISESRAQTACQRMEEEGAKLFEALPEKSRLIVLDERGKLISSFAFAEKLAFYRDEGIRDLIIALGGPDGHSEHVRNRADFLLSFGLMTWPHQIARMLLTEQLYRAVTIMSHHPYHRF</sequence>
<organism evidence="6">
    <name type="scientific">Bartonella schoenbuchensis</name>
    <dbReference type="NCBI Taxonomy" id="165694"/>
    <lineage>
        <taxon>Bacteria</taxon>
        <taxon>Pseudomonadati</taxon>
        <taxon>Pseudomonadota</taxon>
        <taxon>Alphaproteobacteria</taxon>
        <taxon>Hyphomicrobiales</taxon>
        <taxon>Bartonellaceae</taxon>
        <taxon>Bartonella</taxon>
    </lineage>
</organism>
<dbReference type="SUPFAM" id="SSF75217">
    <property type="entry name" value="alpha/beta knot"/>
    <property type="match status" value="1"/>
</dbReference>
<feature type="binding site" evidence="5">
    <location>
        <position position="76"/>
    </location>
    <ligand>
        <name>S-adenosyl-L-methionine</name>
        <dbReference type="ChEBI" id="CHEBI:59789"/>
    </ligand>
</feature>
<dbReference type="AlphaFoldDB" id="A0A024LPT5"/>
<keyword evidence="2 5" id="KW-0808">Transferase</keyword>
<comment type="catalytic activity">
    <reaction evidence="5">
        <text>pseudouridine(1915) in 23S rRNA + S-adenosyl-L-methionine = N(3)-methylpseudouridine(1915) in 23S rRNA + S-adenosyl-L-homocysteine + H(+)</text>
        <dbReference type="Rhea" id="RHEA:42752"/>
        <dbReference type="Rhea" id="RHEA-COMP:10221"/>
        <dbReference type="Rhea" id="RHEA-COMP:10222"/>
        <dbReference type="ChEBI" id="CHEBI:15378"/>
        <dbReference type="ChEBI" id="CHEBI:57856"/>
        <dbReference type="ChEBI" id="CHEBI:59789"/>
        <dbReference type="ChEBI" id="CHEBI:65314"/>
        <dbReference type="ChEBI" id="CHEBI:74486"/>
        <dbReference type="EC" id="2.1.1.177"/>
    </reaction>
</comment>
<dbReference type="Gene3D" id="3.40.1280.10">
    <property type="match status" value="1"/>
</dbReference>
<evidence type="ECO:0000256" key="1">
    <source>
        <dbReference type="ARBA" id="ARBA00022603"/>
    </source>
</evidence>
<gene>
    <name evidence="5" type="primary">rlmH</name>
    <name evidence="6" type="ORF">BN1046_00649</name>
</gene>
<comment type="similarity">
    <text evidence="4 5">Belongs to the RNA methyltransferase RlmH family.</text>
</comment>
<evidence type="ECO:0000256" key="4">
    <source>
        <dbReference type="ARBA" id="ARBA00038303"/>
    </source>
</evidence>
<dbReference type="NCBIfam" id="NF000989">
    <property type="entry name" value="PRK00103.2-3"/>
    <property type="match status" value="1"/>
</dbReference>
<dbReference type="Pfam" id="PF02590">
    <property type="entry name" value="SPOUT_MTase"/>
    <property type="match status" value="1"/>
</dbReference>
<comment type="subunit">
    <text evidence="5">Homodimer.</text>
</comment>
<dbReference type="InterPro" id="IPR029028">
    <property type="entry name" value="Alpha/beta_knot_MTases"/>
</dbReference>
<evidence type="ECO:0000256" key="5">
    <source>
        <dbReference type="HAMAP-Rule" id="MF_00658"/>
    </source>
</evidence>
<dbReference type="GO" id="GO:0070038">
    <property type="term" value="F:rRNA (pseudouridine-N3-)-methyltransferase activity"/>
    <property type="evidence" value="ECO:0007669"/>
    <property type="project" value="UniProtKB-UniRule"/>
</dbReference>
<reference evidence="6" key="1">
    <citation type="submission" date="2013-11" db="EMBL/GenBank/DDBJ databases">
        <authorList>
            <person name="GENOMES U."/>
        </authorList>
    </citation>
    <scope>NUCLEOTIDE SEQUENCE</scope>
    <source>
        <strain evidence="6">MVT06</strain>
    </source>
</reference>
<protein>
    <recommendedName>
        <fullName evidence="5">Ribosomal RNA large subunit methyltransferase H</fullName>
        <ecNumber evidence="5">2.1.1.177</ecNumber>
    </recommendedName>
    <alternativeName>
        <fullName evidence="5">23S rRNA (pseudouridine1915-N3)-methyltransferase</fullName>
    </alternativeName>
    <alternativeName>
        <fullName evidence="5">23S rRNA m3Psi1915 methyltransferase</fullName>
    </alternativeName>
    <alternativeName>
        <fullName evidence="5">rRNA (pseudouridine-N3-)-methyltransferase RlmH</fullName>
    </alternativeName>
</protein>
<name>A0A024LPT5_9HYPH</name>
<dbReference type="RefSeq" id="WP_078689459.1">
    <property type="nucleotide sequence ID" value="NZ_CADDYD010000001.1"/>
</dbReference>
<dbReference type="InterPro" id="IPR029026">
    <property type="entry name" value="tRNA_m1G_MTases_N"/>
</dbReference>
<keyword evidence="3 5" id="KW-0949">S-adenosyl-L-methionine</keyword>
<dbReference type="GO" id="GO:0005737">
    <property type="term" value="C:cytoplasm"/>
    <property type="evidence" value="ECO:0007669"/>
    <property type="project" value="UniProtKB-SubCell"/>
</dbReference>
<dbReference type="CDD" id="cd18081">
    <property type="entry name" value="RlmH-like"/>
    <property type="match status" value="1"/>
</dbReference>
<dbReference type="EC" id="2.1.1.177" evidence="5"/>
<dbReference type="EMBL" id="HG977196">
    <property type="protein sequence ID" value="CDP79746.1"/>
    <property type="molecule type" value="Genomic_DNA"/>
</dbReference>
<reference evidence="6" key="2">
    <citation type="submission" date="2014-05" db="EMBL/GenBank/DDBJ databases">
        <title>Genome sequencing of Bartonella spp. isolated from human blood.</title>
        <authorList>
            <person name="Raoult D."/>
        </authorList>
    </citation>
    <scope>NUCLEOTIDE SEQUENCE</scope>
    <source>
        <strain evidence="6">MVT06</strain>
    </source>
</reference>
<dbReference type="PIRSF" id="PIRSF004505">
    <property type="entry name" value="MT_bac"/>
    <property type="match status" value="1"/>
</dbReference>
<evidence type="ECO:0000256" key="2">
    <source>
        <dbReference type="ARBA" id="ARBA00022679"/>
    </source>
</evidence>
<feature type="binding site" evidence="5">
    <location>
        <begin position="127"/>
        <end position="132"/>
    </location>
    <ligand>
        <name>S-adenosyl-L-methionine</name>
        <dbReference type="ChEBI" id="CHEBI:59789"/>
    </ligand>
</feature>
<comment type="function">
    <text evidence="5">Specifically methylates the pseudouridine at position 1915 (m3Psi1915) in 23S rRNA.</text>
</comment>
<keyword evidence="5" id="KW-0963">Cytoplasm</keyword>
<evidence type="ECO:0000256" key="3">
    <source>
        <dbReference type="ARBA" id="ARBA00022691"/>
    </source>
</evidence>